<dbReference type="OMA" id="MTASRIM"/>
<evidence type="ECO:0000256" key="1">
    <source>
        <dbReference type="SAM" id="MobiDB-lite"/>
    </source>
</evidence>
<feature type="region of interest" description="Disordered" evidence="1">
    <location>
        <begin position="1"/>
        <end position="22"/>
    </location>
</feature>
<accession>A0A7J6SY98</accession>
<comment type="caution">
    <text evidence="2">The sequence shown here is derived from an EMBL/GenBank/DDBJ whole genome shotgun (WGS) entry which is preliminary data.</text>
</comment>
<evidence type="ECO:0000313" key="3">
    <source>
        <dbReference type="Proteomes" id="UP000553632"/>
    </source>
</evidence>
<name>A0A7J6SY98_PEROL</name>
<sequence>MTASRIMPRDPLSPTHTSTHPTQVAATVDENHLRHLYVVCRFCFTRLALPKRGTTANPRTQEVCQRALKFYQVDFKAEVTNLRLPKVLCNACRTRLAKMSTGAMDVEKWNEKKRHYYDALLMDYDPVSIRQAAICSEADRCKVCSVASALVPNFIKKAQSNHSTRMLRDLEGHQRRLPPKGVWSRCGNPVEDHDDRECARTVKRPRRAGVKFAERVAARDYTDTLVAQRLEERFRESTESGHESPLPSGVSLDSHHYLGVSSFSYGGEENGVVLSRESARDLLRPGHLGLGMRSARELCKILRRDGVYFPEGGLKKALDEKWDMDRHCEATSTPFVFCTDINALLNIVTGGESHRITRLKLQFDGGQQFLKLSIDITTMEEGSRYMPSPNSVLKNFVIGMGQASETQKNLEQVLGHSSVKALFHLDIPKQVACDFKVSAMM</sequence>
<reference evidence="2 3" key="1">
    <citation type="submission" date="2020-04" db="EMBL/GenBank/DDBJ databases">
        <title>Perkinsus olseni comparative genomics.</title>
        <authorList>
            <person name="Bogema D.R."/>
        </authorList>
    </citation>
    <scope>NUCLEOTIDE SEQUENCE [LARGE SCALE GENOMIC DNA]</scope>
    <source>
        <strain evidence="2 3">ATCC PRA-207</strain>
    </source>
</reference>
<proteinExistence type="predicted"/>
<keyword evidence="3" id="KW-1185">Reference proteome</keyword>
<dbReference type="AlphaFoldDB" id="A0A7J6SY98"/>
<evidence type="ECO:0000313" key="2">
    <source>
        <dbReference type="EMBL" id="KAF4737741.1"/>
    </source>
</evidence>
<feature type="non-terminal residue" evidence="2">
    <location>
        <position position="441"/>
    </location>
</feature>
<gene>
    <name evidence="2" type="ORF">FOZ63_015811</name>
</gene>
<dbReference type="EMBL" id="JABANO010014937">
    <property type="protein sequence ID" value="KAF4737741.1"/>
    <property type="molecule type" value="Genomic_DNA"/>
</dbReference>
<feature type="compositionally biased region" description="Low complexity" evidence="1">
    <location>
        <begin position="13"/>
        <end position="22"/>
    </location>
</feature>
<dbReference type="Proteomes" id="UP000553632">
    <property type="component" value="Unassembled WGS sequence"/>
</dbReference>
<protein>
    <submittedName>
        <fullName evidence="2">Uncharacterized protein</fullName>
    </submittedName>
</protein>
<organism evidence="2 3">
    <name type="scientific">Perkinsus olseni</name>
    <name type="common">Perkinsus atlanticus</name>
    <dbReference type="NCBI Taxonomy" id="32597"/>
    <lineage>
        <taxon>Eukaryota</taxon>
        <taxon>Sar</taxon>
        <taxon>Alveolata</taxon>
        <taxon>Perkinsozoa</taxon>
        <taxon>Perkinsea</taxon>
        <taxon>Perkinsida</taxon>
        <taxon>Perkinsidae</taxon>
        <taxon>Perkinsus</taxon>
    </lineage>
</organism>